<dbReference type="Proteomes" id="UP000536835">
    <property type="component" value="Unassembled WGS sequence"/>
</dbReference>
<gene>
    <name evidence="4" type="ORF">HK107_13265</name>
</gene>
<sequence>MPFDLYADAFVLMAALGAALYCLKLQRTLKKMQRTESGIGAALTTLAQATEASSAAVEDLREQLQGAVRELDERAYALKDKRVEIDDLLDTMEGQMVRHLRQCEEARTLTEDAITPLMRRAELEIQALSKALEVSARMSKLNRDNPHERDDHHDRSRPADAHDTASNPFLKAVAL</sequence>
<organism evidence="4 5">
    <name type="scientific">Parvularcula mediterranea</name>
    <dbReference type="NCBI Taxonomy" id="2732508"/>
    <lineage>
        <taxon>Bacteria</taxon>
        <taxon>Pseudomonadati</taxon>
        <taxon>Pseudomonadota</taxon>
        <taxon>Alphaproteobacteria</taxon>
        <taxon>Parvularculales</taxon>
        <taxon>Parvularculaceae</taxon>
        <taxon>Parvularcula</taxon>
    </lineage>
</organism>
<feature type="coiled-coil region" evidence="1">
    <location>
        <begin position="54"/>
        <end position="81"/>
    </location>
</feature>
<feature type="transmembrane region" description="Helical" evidence="3">
    <location>
        <begin position="6"/>
        <end position="23"/>
    </location>
</feature>
<accession>A0A7Y3RNF2</accession>
<reference evidence="4 5" key="1">
    <citation type="submission" date="2020-05" db="EMBL/GenBank/DDBJ databases">
        <title>Parvularcula mediterraneae sp. nov., isolated from polypropylene straw from shallow seawater of the seashore of Laganas in Zakynthos island, Greece.</title>
        <authorList>
            <person name="Szabo I."/>
            <person name="Al-Omari J."/>
            <person name="Rado J."/>
            <person name="Szerdahelyi G.S."/>
        </authorList>
    </citation>
    <scope>NUCLEOTIDE SEQUENCE [LARGE SCALE GENOMIC DNA]</scope>
    <source>
        <strain evidence="4 5">ZS-1/3</strain>
    </source>
</reference>
<dbReference type="EMBL" id="JABFCX010000003">
    <property type="protein sequence ID" value="NNU17294.1"/>
    <property type="molecule type" value="Genomic_DNA"/>
</dbReference>
<feature type="region of interest" description="Disordered" evidence="2">
    <location>
        <begin position="138"/>
        <end position="168"/>
    </location>
</feature>
<keyword evidence="3" id="KW-1133">Transmembrane helix</keyword>
<name>A0A7Y3RNF2_9PROT</name>
<comment type="caution">
    <text evidence="4">The sequence shown here is derived from an EMBL/GenBank/DDBJ whole genome shotgun (WGS) entry which is preliminary data.</text>
</comment>
<evidence type="ECO:0000256" key="1">
    <source>
        <dbReference type="SAM" id="Coils"/>
    </source>
</evidence>
<evidence type="ECO:0000256" key="3">
    <source>
        <dbReference type="SAM" id="Phobius"/>
    </source>
</evidence>
<evidence type="ECO:0000313" key="5">
    <source>
        <dbReference type="Proteomes" id="UP000536835"/>
    </source>
</evidence>
<protein>
    <submittedName>
        <fullName evidence="4">Uncharacterized protein</fullName>
    </submittedName>
</protein>
<feature type="compositionally biased region" description="Basic and acidic residues" evidence="2">
    <location>
        <begin position="141"/>
        <end position="163"/>
    </location>
</feature>
<keyword evidence="5" id="KW-1185">Reference proteome</keyword>
<evidence type="ECO:0000256" key="2">
    <source>
        <dbReference type="SAM" id="MobiDB-lite"/>
    </source>
</evidence>
<keyword evidence="3" id="KW-0472">Membrane</keyword>
<keyword evidence="3" id="KW-0812">Transmembrane</keyword>
<dbReference type="RefSeq" id="WP_173200578.1">
    <property type="nucleotide sequence ID" value="NZ_JABFCX010000003.1"/>
</dbReference>
<proteinExistence type="predicted"/>
<dbReference type="AlphaFoldDB" id="A0A7Y3RNF2"/>
<evidence type="ECO:0000313" key="4">
    <source>
        <dbReference type="EMBL" id="NNU17294.1"/>
    </source>
</evidence>
<keyword evidence="1" id="KW-0175">Coiled coil</keyword>